<keyword evidence="3" id="KW-0964">Secreted</keyword>
<evidence type="ECO:0000256" key="7">
    <source>
        <dbReference type="SAM" id="SignalP"/>
    </source>
</evidence>
<dbReference type="GO" id="GO:0007218">
    <property type="term" value="P:neuropeptide signaling pathway"/>
    <property type="evidence" value="ECO:0007669"/>
    <property type="project" value="UniProtKB-KW"/>
</dbReference>
<dbReference type="InParanoid" id="A0A1S0UDW8"/>
<dbReference type="AlphaFoldDB" id="A0A1S0UDW8"/>
<evidence type="ECO:0000313" key="8">
    <source>
        <dbReference type="EMBL" id="EJD73860.1"/>
    </source>
</evidence>
<dbReference type="CTD" id="31252015"/>
<dbReference type="EMBL" id="JH712555">
    <property type="protein sequence ID" value="EJD73860.1"/>
    <property type="molecule type" value="Genomic_DNA"/>
</dbReference>
<evidence type="ECO:0000256" key="3">
    <source>
        <dbReference type="ARBA" id="ARBA00022525"/>
    </source>
</evidence>
<evidence type="ECO:0000256" key="4">
    <source>
        <dbReference type="ARBA" id="ARBA00022685"/>
    </source>
</evidence>
<proteinExistence type="inferred from homology"/>
<gene>
    <name evidence="8" type="ORF">LOAG_18750</name>
</gene>
<dbReference type="OrthoDB" id="5874484at2759"/>
<keyword evidence="4" id="KW-0165">Cleavage on pair of basic residues</keyword>
<feature type="chain" id="PRO_5010269168" evidence="7">
    <location>
        <begin position="27"/>
        <end position="91"/>
    </location>
</feature>
<feature type="signal peptide" evidence="7">
    <location>
        <begin position="1"/>
        <end position="26"/>
    </location>
</feature>
<evidence type="ECO:0000256" key="5">
    <source>
        <dbReference type="ARBA" id="ARBA00022815"/>
    </source>
</evidence>
<organism evidence="8">
    <name type="scientific">Loa loa</name>
    <name type="common">Eye worm</name>
    <name type="synonym">Filaria loa</name>
    <dbReference type="NCBI Taxonomy" id="7209"/>
    <lineage>
        <taxon>Eukaryota</taxon>
        <taxon>Metazoa</taxon>
        <taxon>Ecdysozoa</taxon>
        <taxon>Nematoda</taxon>
        <taxon>Chromadorea</taxon>
        <taxon>Rhabditida</taxon>
        <taxon>Spirurina</taxon>
        <taxon>Spiruromorpha</taxon>
        <taxon>Filarioidea</taxon>
        <taxon>Onchocercidae</taxon>
        <taxon>Loa</taxon>
    </lineage>
</organism>
<dbReference type="OMA" id="NYDFIRF"/>
<dbReference type="InterPro" id="IPR002544">
    <property type="entry name" value="FMRFamid-related_peptide-like"/>
</dbReference>
<keyword evidence="7" id="KW-0732">Signal</keyword>
<evidence type="ECO:0000256" key="1">
    <source>
        <dbReference type="ARBA" id="ARBA00004613"/>
    </source>
</evidence>
<reference evidence="8" key="1">
    <citation type="submission" date="2012-04" db="EMBL/GenBank/DDBJ databases">
        <title>The Genome Sequence of Loa loa.</title>
        <authorList>
            <consortium name="The Broad Institute Genome Sequencing Platform"/>
            <consortium name="Broad Institute Genome Sequencing Center for Infectious Disease"/>
            <person name="Nutman T.B."/>
            <person name="Fink D.L."/>
            <person name="Russ C."/>
            <person name="Young S."/>
            <person name="Zeng Q."/>
            <person name="Gargeya S."/>
            <person name="Alvarado L."/>
            <person name="Berlin A."/>
            <person name="Chapman S.B."/>
            <person name="Chen Z."/>
            <person name="Freedman E."/>
            <person name="Gellesch M."/>
            <person name="Goldberg J."/>
            <person name="Griggs A."/>
            <person name="Gujja S."/>
            <person name="Heilman E.R."/>
            <person name="Heiman D."/>
            <person name="Howarth C."/>
            <person name="Mehta T."/>
            <person name="Neiman D."/>
            <person name="Pearson M."/>
            <person name="Roberts A."/>
            <person name="Saif S."/>
            <person name="Shea T."/>
            <person name="Shenoy N."/>
            <person name="Sisk P."/>
            <person name="Stolte C."/>
            <person name="Sykes S."/>
            <person name="White J."/>
            <person name="Yandava C."/>
            <person name="Haas B."/>
            <person name="Henn M.R."/>
            <person name="Nusbaum C."/>
            <person name="Birren B."/>
        </authorList>
    </citation>
    <scope>NUCLEOTIDE SEQUENCE [LARGE SCALE GENOMIC DNA]</scope>
</reference>
<keyword evidence="5" id="KW-0027">Amidation</keyword>
<evidence type="ECO:0000256" key="6">
    <source>
        <dbReference type="ARBA" id="ARBA00023320"/>
    </source>
</evidence>
<dbReference type="GO" id="GO:0005576">
    <property type="term" value="C:extracellular region"/>
    <property type="evidence" value="ECO:0007669"/>
    <property type="project" value="UniProtKB-SubCell"/>
</dbReference>
<dbReference type="Pfam" id="PF01581">
    <property type="entry name" value="FARP"/>
    <property type="match status" value="2"/>
</dbReference>
<dbReference type="RefSeq" id="XP_020304807.1">
    <property type="nucleotide sequence ID" value="XM_020451412.1"/>
</dbReference>
<sequence>MNGHRKSMLTIIFAIFLCVISHYSIANPIKYDELCQQQSPLLLCQFEPNSAKRTNYDFIRFGRSGRVRPATYDYIRFGKRSTEFRINQDFE</sequence>
<dbReference type="GeneID" id="31252015"/>
<name>A0A1S0UDW8_LOALO</name>
<dbReference type="KEGG" id="loa:LOAG_18750"/>
<comment type="similarity">
    <text evidence="2">Belongs to the FARP (FMRFamide related peptide) family.</text>
</comment>
<protein>
    <submittedName>
        <fullName evidence="8">Uncharacterized protein</fullName>
    </submittedName>
</protein>
<accession>A0A1S0UDW8</accession>
<keyword evidence="6" id="KW-0527">Neuropeptide</keyword>
<comment type="subcellular location">
    <subcellularLocation>
        <location evidence="1">Secreted</location>
    </subcellularLocation>
</comment>
<evidence type="ECO:0000256" key="2">
    <source>
        <dbReference type="ARBA" id="ARBA00006356"/>
    </source>
</evidence>